<dbReference type="AlphaFoldDB" id="A0A5M8QKW7"/>
<proteinExistence type="predicted"/>
<keyword evidence="4" id="KW-1185">Reference proteome</keyword>
<evidence type="ECO:0000313" key="4">
    <source>
        <dbReference type="Proteomes" id="UP001570846"/>
    </source>
</evidence>
<organism evidence="1 3">
    <name type="scientific">Rufibacter glacialis</name>
    <dbReference type="NCBI Taxonomy" id="1259555"/>
    <lineage>
        <taxon>Bacteria</taxon>
        <taxon>Pseudomonadati</taxon>
        <taxon>Bacteroidota</taxon>
        <taxon>Cytophagia</taxon>
        <taxon>Cytophagales</taxon>
        <taxon>Hymenobacteraceae</taxon>
        <taxon>Rufibacter</taxon>
    </lineage>
</organism>
<dbReference type="RefSeq" id="WP_149097821.1">
    <property type="nucleotide sequence ID" value="NZ_BMMG01000002.1"/>
</dbReference>
<dbReference type="EMBL" id="VKKZ01000019">
    <property type="protein sequence ID" value="KAA6435630.1"/>
    <property type="molecule type" value="Genomic_DNA"/>
</dbReference>
<name>A0A5M8QKW7_9BACT</name>
<dbReference type="EMBL" id="JBGOGF010000001">
    <property type="protein sequence ID" value="MFA1770013.1"/>
    <property type="molecule type" value="Genomic_DNA"/>
</dbReference>
<protein>
    <submittedName>
        <fullName evidence="1">Uncharacterized protein</fullName>
    </submittedName>
</protein>
<reference evidence="1 3" key="2">
    <citation type="submission" date="2019-09" db="EMBL/GenBank/DDBJ databases">
        <title>A bacterium isolated from glacier soil.</title>
        <authorList>
            <person name="Liu Q."/>
        </authorList>
    </citation>
    <scope>NUCLEOTIDE SEQUENCE [LARGE SCALE GENOMIC DNA]</scope>
    <source>
        <strain evidence="1 3">MDT1-10-3</strain>
    </source>
</reference>
<evidence type="ECO:0000313" key="3">
    <source>
        <dbReference type="Proteomes" id="UP000323866"/>
    </source>
</evidence>
<gene>
    <name evidence="2" type="ORF">ACD591_01825</name>
    <name evidence="1" type="ORF">FOE74_06725</name>
</gene>
<reference evidence="1 3" key="1">
    <citation type="submission" date="2019-07" db="EMBL/GenBank/DDBJ databases">
        <authorList>
            <person name="Qu J.-H."/>
        </authorList>
    </citation>
    <scope>NUCLEOTIDE SEQUENCE [LARGE SCALE GENOMIC DNA]</scope>
    <source>
        <strain evidence="1 3">MDT1-10-3</strain>
    </source>
</reference>
<sequence>MTEGGEAIEAKLAIEVTGAIDGKRLRRSERRLEPLEIKPTKTRPSTCHRLKKAIIDFSKACKKQVLGKALRTTHGFRGCFIENSP</sequence>
<dbReference type="Proteomes" id="UP001570846">
    <property type="component" value="Unassembled WGS sequence"/>
</dbReference>
<dbReference type="Proteomes" id="UP000323866">
    <property type="component" value="Unassembled WGS sequence"/>
</dbReference>
<evidence type="ECO:0000313" key="2">
    <source>
        <dbReference type="EMBL" id="MFA1770013.1"/>
    </source>
</evidence>
<comment type="caution">
    <text evidence="1">The sequence shown here is derived from an EMBL/GenBank/DDBJ whole genome shotgun (WGS) entry which is preliminary data.</text>
</comment>
<reference evidence="2 4" key="3">
    <citation type="submission" date="2024-08" db="EMBL/GenBank/DDBJ databases">
        <authorList>
            <person name="Wei W."/>
        </authorList>
    </citation>
    <scope>NUCLEOTIDE SEQUENCE [LARGE SCALE GENOMIC DNA]</scope>
    <source>
        <strain evidence="2 4">XU2</strain>
    </source>
</reference>
<evidence type="ECO:0000313" key="1">
    <source>
        <dbReference type="EMBL" id="KAA6435630.1"/>
    </source>
</evidence>
<accession>A0A5M8QKW7</accession>